<sequence>MASSSCLLLLGVALVVTQAMNTQQPISWKHTKARALPVVSNFLGATNLRPDGLSLGPITLGGFNGNMYNSTISIDDSPFQLSFLTWESCSGTRESDSAKVITRMPMDERVIMQSIKVKQSSSKVSLRLDGPFFRTCDDPDADTMHDAGDIPGYPSSCGWGLALPTDREHFTLTLVDGANGANGASVMVVEDTLSKAVSASSIVSTCGGYVGIEIDGAAFTASAACSEEGPYSLQYIVAVAETAEEAMAILSKHAGNFRGSFERACSDWAARWESAFDPTDEFFSGHLPTLTTKDTEMSNLYTWAANAQVSLMRTSMLSAPRQYVISEGASNSYDGSTGMGGSGQFIWDISFSAATLSLLDPEVALDILKHVVSNADFSTHPIGVPQAWDGYLAYPNTVGGGQYAFDYIASYIYLQSYFTLTGDFESLTTPLANNHEKGSSYSPLDFMRRIASNYIDFPKAAESPFLADYGSDKRSFLEAAPTYTNVIAGLQGGNAGMQFSLANLLESLGGEYDDEVNELRMNATAIVEDVVAFQYREGGFFSCLNATEGQGPVDVMALADHIYIGQGLGLIGDAIDLLPADVRESMCELFFSDYLSGNGWVRAISLNDASMANVECDPSVCTDLDKVSMRSDWTATGGYGGLFGAAVEALADLEGGLEGAVKALKSGTVLASAEHGTMPSQGIAVMSTPMFNSYLEIEEGEEVPEYAFAPAFPEYFDEAEQASGFPSEWPNTARSIQNAEGSIVDVYLRTLFGWRPSWSTWKGDEGDKEAAIEGAIWMKDVGRYGFEGELSNVRTPYGDITLSVGDNGVKWKWTQ</sequence>
<proteinExistence type="predicted"/>
<feature type="signal peptide" evidence="1">
    <location>
        <begin position="1"/>
        <end position="19"/>
    </location>
</feature>
<comment type="caution">
    <text evidence="2">The sequence shown here is derived from an EMBL/GenBank/DDBJ whole genome shotgun (WGS) entry which is preliminary data.</text>
</comment>
<evidence type="ECO:0000313" key="3">
    <source>
        <dbReference type="Proteomes" id="UP001165122"/>
    </source>
</evidence>
<dbReference type="AlphaFoldDB" id="A0A9W7CMS7"/>
<keyword evidence="3" id="KW-1185">Reference proteome</keyword>
<accession>A0A9W7CMS7</accession>
<name>A0A9W7CMS7_9STRA</name>
<dbReference type="Proteomes" id="UP001165122">
    <property type="component" value="Unassembled WGS sequence"/>
</dbReference>
<protein>
    <submittedName>
        <fullName evidence="2">Uncharacterized protein</fullName>
    </submittedName>
</protein>
<feature type="chain" id="PRO_5040751456" evidence="1">
    <location>
        <begin position="20"/>
        <end position="815"/>
    </location>
</feature>
<keyword evidence="1" id="KW-0732">Signal</keyword>
<evidence type="ECO:0000256" key="1">
    <source>
        <dbReference type="SAM" id="SignalP"/>
    </source>
</evidence>
<evidence type="ECO:0000313" key="2">
    <source>
        <dbReference type="EMBL" id="GMI07471.1"/>
    </source>
</evidence>
<dbReference type="EMBL" id="BRXW01000112">
    <property type="protein sequence ID" value="GMI07471.1"/>
    <property type="molecule type" value="Genomic_DNA"/>
</dbReference>
<dbReference type="OrthoDB" id="10435113at2759"/>
<gene>
    <name evidence="2" type="ORF">TrLO_g7610</name>
</gene>
<reference evidence="3" key="1">
    <citation type="journal article" date="2023" name="Commun. Biol.">
        <title>Genome analysis of Parmales, the sister group of diatoms, reveals the evolutionary specialization of diatoms from phago-mixotrophs to photoautotrophs.</title>
        <authorList>
            <person name="Ban H."/>
            <person name="Sato S."/>
            <person name="Yoshikawa S."/>
            <person name="Yamada K."/>
            <person name="Nakamura Y."/>
            <person name="Ichinomiya M."/>
            <person name="Sato N."/>
            <person name="Blanc-Mathieu R."/>
            <person name="Endo H."/>
            <person name="Kuwata A."/>
            <person name="Ogata H."/>
        </authorList>
    </citation>
    <scope>NUCLEOTIDE SEQUENCE [LARGE SCALE GENOMIC DNA]</scope>
    <source>
        <strain evidence="3">NIES 3700</strain>
    </source>
</reference>
<organism evidence="2 3">
    <name type="scientific">Triparma laevis f. longispina</name>
    <dbReference type="NCBI Taxonomy" id="1714387"/>
    <lineage>
        <taxon>Eukaryota</taxon>
        <taxon>Sar</taxon>
        <taxon>Stramenopiles</taxon>
        <taxon>Ochrophyta</taxon>
        <taxon>Bolidophyceae</taxon>
        <taxon>Parmales</taxon>
        <taxon>Triparmaceae</taxon>
        <taxon>Triparma</taxon>
    </lineage>
</organism>